<dbReference type="CDD" id="cd09272">
    <property type="entry name" value="RNase_HI_RT_Ty1"/>
    <property type="match status" value="1"/>
</dbReference>
<accession>A0A3Q7FXY7</accession>
<reference evidence="1" key="2">
    <citation type="submission" date="2019-01" db="UniProtKB">
        <authorList>
            <consortium name="EnsemblPlants"/>
        </authorList>
    </citation>
    <scope>IDENTIFICATION</scope>
    <source>
        <strain evidence="1">cv. Heinz 1706</strain>
    </source>
</reference>
<dbReference type="OMA" id="CDWAGSI"/>
<reference evidence="1" key="1">
    <citation type="journal article" date="2012" name="Nature">
        <title>The tomato genome sequence provides insights into fleshy fruit evolution.</title>
        <authorList>
            <consortium name="Tomato Genome Consortium"/>
        </authorList>
    </citation>
    <scope>NUCLEOTIDE SEQUENCE [LARGE SCALE GENOMIC DNA]</scope>
    <source>
        <strain evidence="1">cv. Heinz 1706</strain>
    </source>
</reference>
<dbReference type="PANTHER" id="PTHR11439">
    <property type="entry name" value="GAG-POL-RELATED RETROTRANSPOSON"/>
    <property type="match status" value="1"/>
</dbReference>
<dbReference type="EnsemblPlants" id="Solyc02g090263.1.1">
    <property type="protein sequence ID" value="Solyc02g090263.1.1"/>
    <property type="gene ID" value="Solyc02g090263.1"/>
</dbReference>
<proteinExistence type="predicted"/>
<sequence length="133" mass="14788">MDYGIIDKFGGNLNLIGYSDCDWAGSINDMKSTSGYAFLFGSSICSWLSKKQGVVAQSTAEAEYVSASKATSQAIWLRRIFEDIGPGNTAVLAVVLDFQSPELLGSFHKKEIIVDNRDQTWTGRLRWNRLNKK</sequence>
<keyword evidence="2" id="KW-1185">Reference proteome</keyword>
<dbReference type="PANTHER" id="PTHR11439:SF502">
    <property type="entry name" value="SECRETED RXLR EFFECTOR PROTEIN 161-LIKE"/>
    <property type="match status" value="1"/>
</dbReference>
<dbReference type="InParanoid" id="A0A3Q7FXY7"/>
<evidence type="ECO:0008006" key="3">
    <source>
        <dbReference type="Google" id="ProtNLM"/>
    </source>
</evidence>
<dbReference type="STRING" id="4081.A0A3Q7FXY7"/>
<organism evidence="1">
    <name type="scientific">Solanum lycopersicum</name>
    <name type="common">Tomato</name>
    <name type="synonym">Lycopersicon esculentum</name>
    <dbReference type="NCBI Taxonomy" id="4081"/>
    <lineage>
        <taxon>Eukaryota</taxon>
        <taxon>Viridiplantae</taxon>
        <taxon>Streptophyta</taxon>
        <taxon>Embryophyta</taxon>
        <taxon>Tracheophyta</taxon>
        <taxon>Spermatophyta</taxon>
        <taxon>Magnoliopsida</taxon>
        <taxon>eudicotyledons</taxon>
        <taxon>Gunneridae</taxon>
        <taxon>Pentapetalae</taxon>
        <taxon>asterids</taxon>
        <taxon>lamiids</taxon>
        <taxon>Solanales</taxon>
        <taxon>Solanaceae</taxon>
        <taxon>Solanoideae</taxon>
        <taxon>Solaneae</taxon>
        <taxon>Solanum</taxon>
        <taxon>Solanum subgen. Lycopersicon</taxon>
    </lineage>
</organism>
<evidence type="ECO:0000313" key="2">
    <source>
        <dbReference type="Proteomes" id="UP000004994"/>
    </source>
</evidence>
<dbReference type="Gramene" id="Solyc02g090263.1.1">
    <property type="protein sequence ID" value="Solyc02g090263.1.1"/>
    <property type="gene ID" value="Solyc02g090263.1"/>
</dbReference>
<dbReference type="Proteomes" id="UP000004994">
    <property type="component" value="Chromosome 2"/>
</dbReference>
<evidence type="ECO:0000313" key="1">
    <source>
        <dbReference type="EnsemblPlants" id="Solyc02g090263.1.1"/>
    </source>
</evidence>
<dbReference type="AlphaFoldDB" id="A0A3Q7FXY7"/>
<name>A0A3Q7FXY7_SOLLC</name>
<protein>
    <recommendedName>
        <fullName evidence="3">Reverse transcriptase Ty1/copia-type domain-containing protein</fullName>
    </recommendedName>
</protein>